<sequence>MMTQNMDNPALMSWFRGQQTPEGWFDLLALMVEGMVSNVGEHESQPFLRQMGHALAEQFPLQPSETVGELEANINGQLARFGWGCVDIATRDTDLTLRHQGLPVSRIAEQQNRWCHAFCAILEGLYAHWMQGQGGKAHVTVSRDRLFSISDVQFRYHNPQ</sequence>
<name>A0AAW8HCV5_9ENTR</name>
<dbReference type="Pfam" id="PF03500">
    <property type="entry name" value="Cellsynth_D"/>
    <property type="match status" value="1"/>
</dbReference>
<evidence type="ECO:0000313" key="1">
    <source>
        <dbReference type="EMBL" id="MDQ2258691.1"/>
    </source>
</evidence>
<dbReference type="EMBL" id="JAVDKS010000010">
    <property type="protein sequence ID" value="MDQ2258691.1"/>
    <property type="molecule type" value="Genomic_DNA"/>
</dbReference>
<dbReference type="InterPro" id="IPR038470">
    <property type="entry name" value="Cellsynth_D_sf"/>
</dbReference>
<reference evidence="1 2" key="1">
    <citation type="submission" date="2023-08" db="EMBL/GenBank/DDBJ databases">
        <authorList>
            <person name="Dale J."/>
        </authorList>
    </citation>
    <scope>NUCLEOTIDE SEQUENCE [LARGE SCALE GENOMIC DNA]</scope>
    <source>
        <strain evidence="1 2">2023EL-00788</strain>
    </source>
</reference>
<protein>
    <submittedName>
        <fullName evidence="1">Cellulose biosynthesis protein BcsD</fullName>
    </submittedName>
</protein>
<keyword evidence="2" id="KW-1185">Reference proteome</keyword>
<dbReference type="AlphaFoldDB" id="A0AAW8HCV5"/>
<evidence type="ECO:0000313" key="2">
    <source>
        <dbReference type="Proteomes" id="UP001225042"/>
    </source>
</evidence>
<comment type="caution">
    <text evidence="1">The sequence shown here is derived from an EMBL/GenBank/DDBJ whole genome shotgun (WGS) entry which is preliminary data.</text>
</comment>
<organism evidence="1 2">
    <name type="scientific">Enterobacter soli</name>
    <dbReference type="NCBI Taxonomy" id="885040"/>
    <lineage>
        <taxon>Bacteria</taxon>
        <taxon>Pseudomonadati</taxon>
        <taxon>Pseudomonadota</taxon>
        <taxon>Gammaproteobacteria</taxon>
        <taxon>Enterobacterales</taxon>
        <taxon>Enterobacteriaceae</taxon>
        <taxon>Enterobacter</taxon>
    </lineage>
</organism>
<accession>A0AAW8HCV5</accession>
<dbReference type="RefSeq" id="WP_257271531.1">
    <property type="nucleotide sequence ID" value="NZ_CP143717.1"/>
</dbReference>
<dbReference type="InterPro" id="IPR022798">
    <property type="entry name" value="BcsD_bac"/>
</dbReference>
<proteinExistence type="predicted"/>
<dbReference type="Gene3D" id="3.30.70.2590">
    <property type="match status" value="1"/>
</dbReference>
<dbReference type="Proteomes" id="UP001225042">
    <property type="component" value="Unassembled WGS sequence"/>
</dbReference>
<gene>
    <name evidence="1" type="primary">bcsD</name>
    <name evidence="1" type="ORF">RBJ67_21405</name>
</gene>
<dbReference type="GO" id="GO:0030244">
    <property type="term" value="P:cellulose biosynthetic process"/>
    <property type="evidence" value="ECO:0007669"/>
    <property type="project" value="InterPro"/>
</dbReference>